<keyword evidence="16" id="KW-0548">Nucleotidyltransferase</keyword>
<dbReference type="Proteomes" id="UP000232638">
    <property type="component" value="Chromosome"/>
</dbReference>
<dbReference type="GO" id="GO:0008146">
    <property type="term" value="F:sulfotransferase activity"/>
    <property type="evidence" value="ECO:0007669"/>
    <property type="project" value="TreeGrafter"/>
</dbReference>
<dbReference type="InterPro" id="IPR035985">
    <property type="entry name" value="Ubiquitin-activating_enz"/>
</dbReference>
<keyword evidence="14" id="KW-1133">Transmembrane helix</keyword>
<gene>
    <name evidence="16" type="ORF">THSYN_24165</name>
</gene>
<keyword evidence="14" id="KW-0472">Membrane</keyword>
<accession>A0A2K8UDS0</accession>
<evidence type="ECO:0000256" key="8">
    <source>
        <dbReference type="ARBA" id="ARBA00063809"/>
    </source>
</evidence>
<evidence type="ECO:0000256" key="10">
    <source>
        <dbReference type="ARBA" id="ARBA00073635"/>
    </source>
</evidence>
<dbReference type="PANTHER" id="PTHR10953:SF102">
    <property type="entry name" value="ADENYLYLTRANSFERASE AND SULFURTRANSFERASE MOCS3"/>
    <property type="match status" value="1"/>
</dbReference>
<comment type="function">
    <text evidence="7">Catalyzes the adenylation by ATP of the carboxyl group of the C-terminal glycine of sulfur carrier protein MoaD.</text>
</comment>
<dbReference type="Gene3D" id="3.40.50.720">
    <property type="entry name" value="NAD(P)-binding Rossmann-like Domain"/>
    <property type="match status" value="1"/>
</dbReference>
<evidence type="ECO:0000313" key="17">
    <source>
        <dbReference type="Proteomes" id="UP000232638"/>
    </source>
</evidence>
<dbReference type="GO" id="GO:0008641">
    <property type="term" value="F:ubiquitin-like modifier activating enzyme activity"/>
    <property type="evidence" value="ECO:0007669"/>
    <property type="project" value="InterPro"/>
</dbReference>
<dbReference type="AlphaFoldDB" id="A0A2K8UDS0"/>
<sequence length="261" mass="27722">MNDRQLLRYSRQIMLPAFGIEGQERLRRARVLVVGLGGLGSPVAMYLAAAGVGRLVLADFDAVDLSNLQRQILHTTERIGTPKAQSARTTLAALNPEVELVLVKRSLTIDTLPGLLTDVDLVVDCCDNFDTRFAVNAACVAACKPLVSGAAIRLEGQVATFSGQPGGPCYQCLFPRDGSADETCAAHGVLAPVPGIIGSIQATEAIKVLTGLGQPLFGRLLVLDAAVMQWRQIRLVADPACPVCALVTVTPERQAEPGQRE</sequence>
<dbReference type="GO" id="GO:0004792">
    <property type="term" value="F:thiosulfate-cyanide sulfurtransferase activity"/>
    <property type="evidence" value="ECO:0007669"/>
    <property type="project" value="TreeGrafter"/>
</dbReference>
<dbReference type="InterPro" id="IPR045886">
    <property type="entry name" value="ThiF/MoeB/HesA"/>
</dbReference>
<dbReference type="RefSeq" id="WP_100921422.1">
    <property type="nucleotide sequence ID" value="NZ_CP020370.1"/>
</dbReference>
<keyword evidence="17" id="KW-1185">Reference proteome</keyword>
<evidence type="ECO:0000256" key="4">
    <source>
        <dbReference type="ARBA" id="ARBA00022741"/>
    </source>
</evidence>
<dbReference type="InterPro" id="IPR000594">
    <property type="entry name" value="ThiF_NAD_FAD-bd"/>
</dbReference>
<dbReference type="OrthoDB" id="9804286at2"/>
<evidence type="ECO:0000256" key="1">
    <source>
        <dbReference type="ARBA" id="ARBA00005046"/>
    </source>
</evidence>
<organism evidence="16 17">
    <name type="scientific">Candidatus Thiodictyon syntrophicum</name>
    <dbReference type="NCBI Taxonomy" id="1166950"/>
    <lineage>
        <taxon>Bacteria</taxon>
        <taxon>Pseudomonadati</taxon>
        <taxon>Pseudomonadota</taxon>
        <taxon>Gammaproteobacteria</taxon>
        <taxon>Chromatiales</taxon>
        <taxon>Chromatiaceae</taxon>
        <taxon>Thiodictyon</taxon>
    </lineage>
</organism>
<dbReference type="PANTHER" id="PTHR10953">
    <property type="entry name" value="UBIQUITIN-ACTIVATING ENZYME E1"/>
    <property type="match status" value="1"/>
</dbReference>
<evidence type="ECO:0000256" key="5">
    <source>
        <dbReference type="ARBA" id="ARBA00022840"/>
    </source>
</evidence>
<dbReference type="CDD" id="cd00757">
    <property type="entry name" value="ThiF_MoeB_HesA_family"/>
    <property type="match status" value="1"/>
</dbReference>
<keyword evidence="5" id="KW-0067">ATP-binding</keyword>
<evidence type="ECO:0000256" key="12">
    <source>
        <dbReference type="ARBA" id="ARBA00075328"/>
    </source>
</evidence>
<reference evidence="16 17" key="1">
    <citation type="submission" date="2017-03" db="EMBL/GenBank/DDBJ databases">
        <title>Complete genome sequence of Candidatus 'Thiodictyon syntrophicum' sp. nov. strain Cad16T, a photolithoautotroph purple sulfur bacterium isolated from an alpine meromictic lake.</title>
        <authorList>
            <person name="Luedin S.M."/>
            <person name="Pothier J.F."/>
            <person name="Danza F."/>
            <person name="Storelli N."/>
            <person name="Wittwer M."/>
            <person name="Tonolla M."/>
        </authorList>
    </citation>
    <scope>NUCLEOTIDE SEQUENCE [LARGE SCALE GENOMIC DNA]</scope>
    <source>
        <strain evidence="16 17">Cad16T</strain>
    </source>
</reference>
<name>A0A2K8UDS0_9GAMM</name>
<dbReference type="GO" id="GO:0005524">
    <property type="term" value="F:ATP binding"/>
    <property type="evidence" value="ECO:0007669"/>
    <property type="project" value="UniProtKB-KW"/>
</dbReference>
<keyword evidence="4" id="KW-0547">Nucleotide-binding</keyword>
<dbReference type="EC" id="2.7.7.80" evidence="9"/>
<comment type="catalytic activity">
    <reaction evidence="6">
        <text>[molybdopterin-synthase sulfur-carrier protein]-C-terminal Gly-Gly + ATP + H(+) = [molybdopterin-synthase sulfur-carrier protein]-C-terminal Gly-Gly-AMP + diphosphate</text>
        <dbReference type="Rhea" id="RHEA:43616"/>
        <dbReference type="Rhea" id="RHEA-COMP:12159"/>
        <dbReference type="Rhea" id="RHEA-COMP:12202"/>
        <dbReference type="ChEBI" id="CHEBI:15378"/>
        <dbReference type="ChEBI" id="CHEBI:30616"/>
        <dbReference type="ChEBI" id="CHEBI:33019"/>
        <dbReference type="ChEBI" id="CHEBI:90618"/>
        <dbReference type="ChEBI" id="CHEBI:90778"/>
        <dbReference type="EC" id="2.7.7.80"/>
    </reaction>
</comment>
<evidence type="ECO:0000313" key="16">
    <source>
        <dbReference type="EMBL" id="AUB83744.1"/>
    </source>
</evidence>
<feature type="transmembrane region" description="Helical" evidence="14">
    <location>
        <begin position="31"/>
        <end position="57"/>
    </location>
</feature>
<proteinExistence type="inferred from homology"/>
<dbReference type="KEGG" id="tsy:THSYN_24165"/>
<dbReference type="GO" id="GO:0005829">
    <property type="term" value="C:cytosol"/>
    <property type="evidence" value="ECO:0007669"/>
    <property type="project" value="TreeGrafter"/>
</dbReference>
<dbReference type="GO" id="GO:0061605">
    <property type="term" value="F:molybdopterin-synthase adenylyltransferase activity"/>
    <property type="evidence" value="ECO:0007669"/>
    <property type="project" value="UniProtKB-EC"/>
</dbReference>
<comment type="similarity">
    <text evidence="2">Belongs to the HesA/MoeB/ThiF family.</text>
</comment>
<evidence type="ECO:0000256" key="14">
    <source>
        <dbReference type="SAM" id="Phobius"/>
    </source>
</evidence>
<dbReference type="EMBL" id="CP020370">
    <property type="protein sequence ID" value="AUB83744.1"/>
    <property type="molecule type" value="Genomic_DNA"/>
</dbReference>
<evidence type="ECO:0000256" key="6">
    <source>
        <dbReference type="ARBA" id="ARBA00052218"/>
    </source>
</evidence>
<evidence type="ECO:0000256" key="9">
    <source>
        <dbReference type="ARBA" id="ARBA00066884"/>
    </source>
</evidence>
<evidence type="ECO:0000256" key="2">
    <source>
        <dbReference type="ARBA" id="ARBA00009919"/>
    </source>
</evidence>
<evidence type="ECO:0000256" key="3">
    <source>
        <dbReference type="ARBA" id="ARBA00022679"/>
    </source>
</evidence>
<evidence type="ECO:0000256" key="13">
    <source>
        <dbReference type="ARBA" id="ARBA00078531"/>
    </source>
</evidence>
<comment type="pathway">
    <text evidence="1">Cofactor biosynthesis; molybdopterin biosynthesis.</text>
</comment>
<keyword evidence="14" id="KW-0812">Transmembrane</keyword>
<dbReference type="Pfam" id="PF00899">
    <property type="entry name" value="ThiF"/>
    <property type="match status" value="1"/>
</dbReference>
<comment type="subunit">
    <text evidence="8">Homodimer. Forms a stable heterotetrameric complex of 2 MoeB and 2 MoaD during adenylation of MoaD.</text>
</comment>
<evidence type="ECO:0000256" key="7">
    <source>
        <dbReference type="ARBA" id="ARBA00055169"/>
    </source>
</evidence>
<dbReference type="SUPFAM" id="SSF69572">
    <property type="entry name" value="Activating enzymes of the ubiquitin-like proteins"/>
    <property type="match status" value="1"/>
</dbReference>
<dbReference type="FunFam" id="3.40.50.720:FF:000033">
    <property type="entry name" value="Adenylyltransferase and sulfurtransferase MOCS3"/>
    <property type="match status" value="1"/>
</dbReference>
<keyword evidence="3 16" id="KW-0808">Transferase</keyword>
<evidence type="ECO:0000256" key="11">
    <source>
        <dbReference type="ARBA" id="ARBA00075110"/>
    </source>
</evidence>
<feature type="domain" description="THIF-type NAD/FAD binding fold" evidence="15">
    <location>
        <begin position="9"/>
        <end position="243"/>
    </location>
</feature>
<protein>
    <recommendedName>
        <fullName evidence="10">Molybdopterin-synthase adenylyltransferase</fullName>
        <ecNumber evidence="9">2.7.7.80</ecNumber>
    </recommendedName>
    <alternativeName>
        <fullName evidence="13">MoaD protein adenylase</fullName>
    </alternativeName>
    <alternativeName>
        <fullName evidence="11">Molybdopterin-converting factor subunit 1 adenylase</fullName>
    </alternativeName>
    <alternativeName>
        <fullName evidence="12">Sulfur carrier protein MoaD adenylyltransferase</fullName>
    </alternativeName>
</protein>
<dbReference type="NCBIfam" id="NF004281">
    <property type="entry name" value="PRK05690.1"/>
    <property type="match status" value="1"/>
</dbReference>
<evidence type="ECO:0000259" key="15">
    <source>
        <dbReference type="Pfam" id="PF00899"/>
    </source>
</evidence>